<evidence type="ECO:0000259" key="1">
    <source>
        <dbReference type="Pfam" id="PF08239"/>
    </source>
</evidence>
<organism evidence="2 3">
    <name type="scientific">Leptospira santarosai str. MOR084</name>
    <dbReference type="NCBI Taxonomy" id="1049984"/>
    <lineage>
        <taxon>Bacteria</taxon>
        <taxon>Pseudomonadati</taxon>
        <taxon>Spirochaetota</taxon>
        <taxon>Spirochaetia</taxon>
        <taxon>Leptospirales</taxon>
        <taxon>Leptospiraceae</taxon>
        <taxon>Leptospira</taxon>
    </lineage>
</organism>
<dbReference type="RefSeq" id="WP_004485199.1">
    <property type="nucleotide sequence ID" value="NZ_AHON02000073.1"/>
</dbReference>
<dbReference type="AlphaFoldDB" id="A0A0E2BAM3"/>
<dbReference type="Gene3D" id="2.30.30.40">
    <property type="entry name" value="SH3 Domains"/>
    <property type="match status" value="1"/>
</dbReference>
<dbReference type="InterPro" id="IPR003646">
    <property type="entry name" value="SH3-like_bac-type"/>
</dbReference>
<proteinExistence type="predicted"/>
<reference evidence="2" key="1">
    <citation type="submission" date="2012-10" db="EMBL/GenBank/DDBJ databases">
        <authorList>
            <person name="Harkins D.M."/>
            <person name="Durkin A.S."/>
            <person name="Brinkac L.M."/>
            <person name="Haft D.H."/>
            <person name="Selengut J.D."/>
            <person name="Sanka R."/>
            <person name="DePew J."/>
            <person name="Purushe J."/>
            <person name="Matthias M.A."/>
            <person name="Vinetz J.M."/>
            <person name="Sutton G.G."/>
            <person name="Nierman W.C."/>
            <person name="Fouts D.E."/>
        </authorList>
    </citation>
    <scope>NUCLEOTIDE SEQUENCE [LARGE SCALE GENOMIC DNA]</scope>
    <source>
        <strain evidence="2">MOR084</strain>
    </source>
</reference>
<name>A0A0E2BAM3_9LEPT</name>
<accession>A0A0E2BAM3</accession>
<comment type="caution">
    <text evidence="2">The sequence shown here is derived from an EMBL/GenBank/DDBJ whole genome shotgun (WGS) entry which is preliminary data.</text>
</comment>
<feature type="domain" description="SH3b" evidence="1">
    <location>
        <begin position="50"/>
        <end position="110"/>
    </location>
</feature>
<protein>
    <submittedName>
        <fullName evidence="2">SH3 domain protein</fullName>
    </submittedName>
</protein>
<dbReference type="Pfam" id="PF08239">
    <property type="entry name" value="SH3_3"/>
    <property type="match status" value="1"/>
</dbReference>
<dbReference type="EMBL" id="AHON02000073">
    <property type="protein sequence ID" value="EKO32373.1"/>
    <property type="molecule type" value="Genomic_DNA"/>
</dbReference>
<sequence length="288" mass="33192">MKVFFFKAIRILVLVSLVNFVITCKKVEKQEATEQRFQKDDIVKVNVKPGLVVRDQSSLSAKKISEIPFETVVQIVSCKEKFEDILGLVGPWCEIKFSDQKGWVFSPFLKSEYSRELAFHISYGKAIREFPPSEPAPIENKLILYRISIQGHDIGKLQFVLDEKMGKGSLSTCTYWSGPPHTEESSQRSCEIEEVKYKRDKDSLIINGESYRWDGRFKGFIPLDEKDDWKEIFAQAFEGKKHPNGEYMSWVLDEDSCRFYEGDSYGGAQANYLCEKKGYDNSCLCFVK</sequence>
<dbReference type="Proteomes" id="UP000006329">
    <property type="component" value="Unassembled WGS sequence"/>
</dbReference>
<evidence type="ECO:0000313" key="2">
    <source>
        <dbReference type="EMBL" id="EKO32373.1"/>
    </source>
</evidence>
<evidence type="ECO:0000313" key="3">
    <source>
        <dbReference type="Proteomes" id="UP000006329"/>
    </source>
</evidence>
<keyword evidence="3" id="KW-1185">Reference proteome</keyword>
<gene>
    <name evidence="2" type="ORF">LEP1GSC179_0858</name>
</gene>